<organism evidence="2 3">
    <name type="scientific">Acinetobacter guillouiae</name>
    <name type="common">Acinetobacter genomosp. 11</name>
    <dbReference type="NCBI Taxonomy" id="106649"/>
    <lineage>
        <taxon>Bacteria</taxon>
        <taxon>Pseudomonadati</taxon>
        <taxon>Pseudomonadota</taxon>
        <taxon>Gammaproteobacteria</taxon>
        <taxon>Moraxellales</taxon>
        <taxon>Moraxellaceae</taxon>
        <taxon>Acinetobacter</taxon>
    </lineage>
</organism>
<gene>
    <name evidence="2" type="ORF">KW868_01040</name>
</gene>
<reference evidence="2" key="1">
    <citation type="submission" date="2021-07" db="EMBL/GenBank/DDBJ databases">
        <authorList>
            <person name="Fernandez M."/>
            <person name="Pereira P."/>
            <person name="Torres Tejerizo G.A."/>
            <person name="Gonzalez P."/>
            <person name="Agostini E."/>
        </authorList>
    </citation>
    <scope>NUCLEOTIDE SEQUENCE</scope>
    <source>
        <strain evidence="2">SFC 500-1A</strain>
    </source>
</reference>
<sequence length="212" mass="24031">MKKNIGIMAILISLHACSEHPKEQQSADTQTSTQADRNRPASGLTFNEMPNEDTSYATIETDSVDENETLLLALQTRLLKANFEFIEKDSGSSWSENDCSLNKVIQVKGEGIRSYKAISKVKLGDEKQYRPDFVLLVFAFKDEQVAEQSFQMLKSAVYSAGGYCNGKSPETIVRNGNEIFYFTTREEAFRSYIDDYAKFIHEFKSEQIDSKI</sequence>
<dbReference type="RefSeq" id="WP_234622486.1">
    <property type="nucleotide sequence ID" value="NZ_JAHWXT010000001.1"/>
</dbReference>
<protein>
    <submittedName>
        <fullName evidence="2">Uncharacterized protein</fullName>
    </submittedName>
</protein>
<proteinExistence type="predicted"/>
<evidence type="ECO:0000256" key="1">
    <source>
        <dbReference type="SAM" id="MobiDB-lite"/>
    </source>
</evidence>
<dbReference type="EMBL" id="JAHWXT010000001">
    <property type="protein sequence ID" value="MCF0263061.1"/>
    <property type="molecule type" value="Genomic_DNA"/>
</dbReference>
<accession>A0A8X8GMD0</accession>
<dbReference type="AlphaFoldDB" id="A0A8X8GMD0"/>
<name>A0A8X8GMD0_ACIGI</name>
<evidence type="ECO:0000313" key="2">
    <source>
        <dbReference type="EMBL" id="MCF0263061.1"/>
    </source>
</evidence>
<dbReference type="Proteomes" id="UP000887320">
    <property type="component" value="Unassembled WGS sequence"/>
</dbReference>
<feature type="compositionally biased region" description="Low complexity" evidence="1">
    <location>
        <begin position="26"/>
        <end position="35"/>
    </location>
</feature>
<evidence type="ECO:0000313" key="3">
    <source>
        <dbReference type="Proteomes" id="UP000887320"/>
    </source>
</evidence>
<comment type="caution">
    <text evidence="2">The sequence shown here is derived from an EMBL/GenBank/DDBJ whole genome shotgun (WGS) entry which is preliminary data.</text>
</comment>
<feature type="region of interest" description="Disordered" evidence="1">
    <location>
        <begin position="19"/>
        <end position="52"/>
    </location>
</feature>